<dbReference type="Pfam" id="PF04213">
    <property type="entry name" value="HtaA"/>
    <property type="match status" value="1"/>
</dbReference>
<feature type="domain" description="Htaa" evidence="1">
    <location>
        <begin position="223"/>
        <end position="332"/>
    </location>
</feature>
<dbReference type="AlphaFoldDB" id="A0A840EVB9"/>
<organism evidence="2 3">
    <name type="scientific">Gordonia humi</name>
    <dbReference type="NCBI Taxonomy" id="686429"/>
    <lineage>
        <taxon>Bacteria</taxon>
        <taxon>Bacillati</taxon>
        <taxon>Actinomycetota</taxon>
        <taxon>Actinomycetes</taxon>
        <taxon>Mycobacteriales</taxon>
        <taxon>Gordoniaceae</taxon>
        <taxon>Gordonia</taxon>
    </lineage>
</organism>
<protein>
    <recommendedName>
        <fullName evidence="1">Htaa domain-containing protein</fullName>
    </recommendedName>
</protein>
<keyword evidence="3" id="KW-1185">Reference proteome</keyword>
<dbReference type="InterPro" id="IPR007331">
    <property type="entry name" value="Htaa"/>
</dbReference>
<accession>A0A840EVB9</accession>
<proteinExistence type="predicted"/>
<evidence type="ECO:0000313" key="2">
    <source>
        <dbReference type="EMBL" id="MBB4133786.1"/>
    </source>
</evidence>
<dbReference type="RefSeq" id="WP_183368936.1">
    <property type="nucleotide sequence ID" value="NZ_BAABHL010000022.1"/>
</dbReference>
<gene>
    <name evidence="2" type="ORF">BKA16_000338</name>
</gene>
<reference evidence="2 3" key="1">
    <citation type="submission" date="2020-08" db="EMBL/GenBank/DDBJ databases">
        <title>Sequencing the genomes of 1000 actinobacteria strains.</title>
        <authorList>
            <person name="Klenk H.-P."/>
        </authorList>
    </citation>
    <scope>NUCLEOTIDE SEQUENCE [LARGE SCALE GENOMIC DNA]</scope>
    <source>
        <strain evidence="2 3">DSM 45298</strain>
    </source>
</reference>
<name>A0A840EVB9_9ACTN</name>
<dbReference type="EMBL" id="JACIFP010000001">
    <property type="protein sequence ID" value="MBB4133786.1"/>
    <property type="molecule type" value="Genomic_DNA"/>
</dbReference>
<comment type="caution">
    <text evidence="2">The sequence shown here is derived from an EMBL/GenBank/DDBJ whole genome shotgun (WGS) entry which is preliminary data.</text>
</comment>
<dbReference type="Proteomes" id="UP000551501">
    <property type="component" value="Unassembled WGS sequence"/>
</dbReference>
<evidence type="ECO:0000259" key="1">
    <source>
        <dbReference type="Pfam" id="PF04213"/>
    </source>
</evidence>
<sequence>MSGLRRLLILLLATVVALVGGAVATGPAAADRFRPAISVYLADGVTPAGGVELHPGDQIVVKGTGFDPNANTSGLPVPVPPGVPHGTFVTFGGFAPTWQPSKNAPASSRAEVRSKTKWALSESALNKIPDVPFDLRRTVEQQWVRLDARGRFTARLTLATPEKTPADKRWGVYTYGAANAVNAAQEKFVPLDYSTTPGPNTPVPAPKNLVWGWSSTLPAAIEATQGALAGTGGAGVDTADRMSFELTDNTIRNGRGELRYRGTVVVYTRFHLLEIAVADPIIRVDGARAVLSMKTSSTDMNGDDHLRRIAVADLDLTRGQAARLAAGQNVTGISARFRRGITPTSLAAVSVTGADTIDLRF</sequence>
<evidence type="ECO:0000313" key="3">
    <source>
        <dbReference type="Proteomes" id="UP000551501"/>
    </source>
</evidence>